<dbReference type="InterPro" id="IPR003439">
    <property type="entry name" value="ABC_transporter-like_ATP-bd"/>
</dbReference>
<dbReference type="Pfam" id="PF00005">
    <property type="entry name" value="ABC_tran"/>
    <property type="match status" value="1"/>
</dbReference>
<dbReference type="Proteomes" id="UP000478740">
    <property type="component" value="Unassembled WGS sequence"/>
</dbReference>
<evidence type="ECO:0000256" key="4">
    <source>
        <dbReference type="ARBA" id="ARBA00022967"/>
    </source>
</evidence>
<dbReference type="GO" id="GO:0016887">
    <property type="term" value="F:ATP hydrolysis activity"/>
    <property type="evidence" value="ECO:0007669"/>
    <property type="project" value="InterPro"/>
</dbReference>
<dbReference type="AlphaFoldDB" id="A0A6L6IZP7"/>
<dbReference type="GO" id="GO:0005524">
    <property type="term" value="F:ATP binding"/>
    <property type="evidence" value="ECO:0007669"/>
    <property type="project" value="UniProtKB-KW"/>
</dbReference>
<dbReference type="SMART" id="SM00382">
    <property type="entry name" value="AAA"/>
    <property type="match status" value="1"/>
</dbReference>
<dbReference type="InterPro" id="IPR017871">
    <property type="entry name" value="ABC_transporter-like_CS"/>
</dbReference>
<dbReference type="PANTHER" id="PTHR42794">
    <property type="entry name" value="HEMIN IMPORT ATP-BINDING PROTEIN HMUV"/>
    <property type="match status" value="1"/>
</dbReference>
<dbReference type="SUPFAM" id="SSF52540">
    <property type="entry name" value="P-loop containing nucleoside triphosphate hydrolases"/>
    <property type="match status" value="1"/>
</dbReference>
<keyword evidence="1" id="KW-0813">Transport</keyword>
<accession>A0A6L6IZP7</accession>
<evidence type="ECO:0000256" key="3">
    <source>
        <dbReference type="ARBA" id="ARBA00022840"/>
    </source>
</evidence>
<reference evidence="7 8" key="1">
    <citation type="submission" date="2019-11" db="EMBL/GenBank/DDBJ databases">
        <authorList>
            <person name="Dong K."/>
        </authorList>
    </citation>
    <scope>NUCLEOTIDE SEQUENCE [LARGE SCALE GENOMIC DNA]</scope>
    <source>
        <strain evidence="7 8">DK608</strain>
    </source>
</reference>
<dbReference type="PANTHER" id="PTHR42794:SF1">
    <property type="entry name" value="HEMIN IMPORT ATP-BINDING PROTEIN HMUV"/>
    <property type="match status" value="1"/>
</dbReference>
<keyword evidence="8" id="KW-1185">Reference proteome</keyword>
<evidence type="ECO:0000259" key="6">
    <source>
        <dbReference type="PROSITE" id="PS50893"/>
    </source>
</evidence>
<gene>
    <name evidence="7" type="ORF">GL284_07170</name>
</gene>
<dbReference type="PROSITE" id="PS50893">
    <property type="entry name" value="ABC_TRANSPORTER_2"/>
    <property type="match status" value="1"/>
</dbReference>
<keyword evidence="4" id="KW-1278">Translocase</keyword>
<evidence type="ECO:0000313" key="8">
    <source>
        <dbReference type="Proteomes" id="UP000478740"/>
    </source>
</evidence>
<proteinExistence type="predicted"/>
<dbReference type="PROSITE" id="PS00211">
    <property type="entry name" value="ABC_TRANSPORTER_1"/>
    <property type="match status" value="1"/>
</dbReference>
<feature type="domain" description="ABC transporter" evidence="6">
    <location>
        <begin position="2"/>
        <end position="221"/>
    </location>
</feature>
<dbReference type="InterPro" id="IPR027417">
    <property type="entry name" value="P-loop_NTPase"/>
</dbReference>
<keyword evidence="2" id="KW-0547">Nucleotide-binding</keyword>
<organism evidence="7 8">
    <name type="scientific">Paracoccus shanxieyensis</name>
    <dbReference type="NCBI Taxonomy" id="2675752"/>
    <lineage>
        <taxon>Bacteria</taxon>
        <taxon>Pseudomonadati</taxon>
        <taxon>Pseudomonadota</taxon>
        <taxon>Alphaproteobacteria</taxon>
        <taxon>Rhodobacterales</taxon>
        <taxon>Paracoccaceae</taxon>
        <taxon>Paracoccus</taxon>
    </lineage>
</organism>
<comment type="function">
    <text evidence="5">Part of the ABC transporter complex HmuTUV involved in hemin import. Responsible for energy coupling to the transport system.</text>
</comment>
<keyword evidence="3 7" id="KW-0067">ATP-binding</keyword>
<name>A0A6L6IZP7_9RHOB</name>
<evidence type="ECO:0000256" key="1">
    <source>
        <dbReference type="ARBA" id="ARBA00022448"/>
    </source>
</evidence>
<evidence type="ECO:0000256" key="5">
    <source>
        <dbReference type="ARBA" id="ARBA00037066"/>
    </source>
</evidence>
<dbReference type="EMBL" id="WMII01000005">
    <property type="protein sequence ID" value="MTH64044.1"/>
    <property type="molecule type" value="Genomic_DNA"/>
</dbReference>
<sequence length="244" mass="25279">MLTLQGLRVPGRLSGCDLKVAAGECVGLIGPNGAGKTTLLRAAQGLIPAQGYSSLAALPIAKRARACAFMPQGREIAWPMQVQVLIALGRALQPGSAGDAAVETAIAALDLQALRHRDATSLSGGEQARALLARAMAQDTPLLIADEPIAGLDPAAQIATMRLLRRLAGQGRGVIVSLHDLGLAAQHCTRLVLLHQGRIVADGPPPAVLTPRHLADYFGVTGSLTQSPDGPVLHLRGLTTDPRP</sequence>
<protein>
    <submittedName>
        <fullName evidence="7">ATP-binding cassette domain-containing protein</fullName>
    </submittedName>
</protein>
<dbReference type="Gene3D" id="3.40.50.300">
    <property type="entry name" value="P-loop containing nucleotide triphosphate hydrolases"/>
    <property type="match status" value="1"/>
</dbReference>
<dbReference type="InterPro" id="IPR003593">
    <property type="entry name" value="AAA+_ATPase"/>
</dbReference>
<evidence type="ECO:0000313" key="7">
    <source>
        <dbReference type="EMBL" id="MTH64044.1"/>
    </source>
</evidence>
<comment type="caution">
    <text evidence="7">The sequence shown here is derived from an EMBL/GenBank/DDBJ whole genome shotgun (WGS) entry which is preliminary data.</text>
</comment>
<evidence type="ECO:0000256" key="2">
    <source>
        <dbReference type="ARBA" id="ARBA00022741"/>
    </source>
</evidence>